<name>A0ABV7CMP2_9GAMM</name>
<accession>A0ABV7CMP2</accession>
<proteinExistence type="predicted"/>
<keyword evidence="2" id="KW-1185">Reference proteome</keyword>
<evidence type="ECO:0000313" key="2">
    <source>
        <dbReference type="Proteomes" id="UP001595453"/>
    </source>
</evidence>
<comment type="caution">
    <text evidence="1">The sequence shown here is derived from an EMBL/GenBank/DDBJ whole genome shotgun (WGS) entry which is preliminary data.</text>
</comment>
<sequence length="207" mass="23483">MSFHDLPIIANVKLQSSIVRFSLRNFSNSHLPTCTNFQEIWVKCIGNFHSWQDFIRKIKGYSDDRSEIVLANKDNFYAIVNRLQAELPNYGIAQLKWAVASSFVNKQKVHTSLIEQAIMRKSIRDLNMLEEHVELGFLEPSSDNVAIISQHLFTPTELGKYAAGISLEITQKRPLSHVQLARLGLSSTLCRLETISSSVTISWGYEA</sequence>
<gene>
    <name evidence="1" type="ORF">ACFOEE_15580</name>
</gene>
<dbReference type="EMBL" id="JBHRSD010000029">
    <property type="protein sequence ID" value="MFC3033939.1"/>
    <property type="molecule type" value="Genomic_DNA"/>
</dbReference>
<organism evidence="1 2">
    <name type="scientific">Pseudoalteromonas fenneropenaei</name>
    <dbReference type="NCBI Taxonomy" id="1737459"/>
    <lineage>
        <taxon>Bacteria</taxon>
        <taxon>Pseudomonadati</taxon>
        <taxon>Pseudomonadota</taxon>
        <taxon>Gammaproteobacteria</taxon>
        <taxon>Alteromonadales</taxon>
        <taxon>Pseudoalteromonadaceae</taxon>
        <taxon>Pseudoalteromonas</taxon>
    </lineage>
</organism>
<dbReference type="RefSeq" id="WP_377126271.1">
    <property type="nucleotide sequence ID" value="NZ_JBHRSD010000029.1"/>
</dbReference>
<reference evidence="2" key="1">
    <citation type="journal article" date="2019" name="Int. J. Syst. Evol. Microbiol.">
        <title>The Global Catalogue of Microorganisms (GCM) 10K type strain sequencing project: providing services to taxonomists for standard genome sequencing and annotation.</title>
        <authorList>
            <consortium name="The Broad Institute Genomics Platform"/>
            <consortium name="The Broad Institute Genome Sequencing Center for Infectious Disease"/>
            <person name="Wu L."/>
            <person name="Ma J."/>
        </authorList>
    </citation>
    <scope>NUCLEOTIDE SEQUENCE [LARGE SCALE GENOMIC DNA]</scope>
    <source>
        <strain evidence="2">KCTC 42730</strain>
    </source>
</reference>
<protein>
    <submittedName>
        <fullName evidence="1">Uncharacterized protein</fullName>
    </submittedName>
</protein>
<dbReference type="Proteomes" id="UP001595453">
    <property type="component" value="Unassembled WGS sequence"/>
</dbReference>
<evidence type="ECO:0000313" key="1">
    <source>
        <dbReference type="EMBL" id="MFC3033939.1"/>
    </source>
</evidence>